<feature type="transmembrane region" description="Helical" evidence="1">
    <location>
        <begin position="214"/>
        <end position="233"/>
    </location>
</feature>
<organism evidence="3 4">
    <name type="scientific">Sphingomonas sabuli</name>
    <dbReference type="NCBI Taxonomy" id="2764186"/>
    <lineage>
        <taxon>Bacteria</taxon>
        <taxon>Pseudomonadati</taxon>
        <taxon>Pseudomonadota</taxon>
        <taxon>Alphaproteobacteria</taxon>
        <taxon>Sphingomonadales</taxon>
        <taxon>Sphingomonadaceae</taxon>
        <taxon>Sphingomonas</taxon>
    </lineage>
</organism>
<dbReference type="PANTHER" id="PTHR34978">
    <property type="entry name" value="POSSIBLE SENSOR-TRANSDUCER PROTEIN BLAR"/>
    <property type="match status" value="1"/>
</dbReference>
<reference evidence="3 4" key="1">
    <citation type="submission" date="2020-08" db="EMBL/GenBank/DDBJ databases">
        <title>Sphingomonas sp. sand1-3 16S ribosomal RNA gene Genome sequencing and assembly.</title>
        <authorList>
            <person name="Kang M."/>
        </authorList>
    </citation>
    <scope>NUCLEOTIDE SEQUENCE [LARGE SCALE GENOMIC DNA]</scope>
    <source>
        <strain evidence="4">sand1-3</strain>
    </source>
</reference>
<feature type="domain" description="Peptidase M56" evidence="2">
    <location>
        <begin position="20"/>
        <end position="292"/>
    </location>
</feature>
<sequence>MAWFIPFALKSLLFAGGALLLLRLLKGRSAADRSWIAHLALAGLLLLPLFTFALPTLDVTGPEFLVGTEQAPSPAPSAVTIEPDTSTDVAPVAANASAGSASIDWSFWAYAAPAALLVLLTLIALARLFVLKARATVLVDAPWLTALARAQSRMGFKHGTALLTSNALPSPISWGVVRPVILLNEEASQSPSEAEAIITHELAHVANLDWAKLLIARVATALFWFNPFVWLLAREAHQLREEAADDAVLATDIDETDYARLLVGVARHECRGFLIGAHGVAPGRNSLSRRVRRVLDGAVKRAPGGWRWGSAAAFFAAGMAVPVAALNLVPAASATASPEARVAGSSDGYYGASRDNIRRDQLQEFPFAEGTKIVKNGSTIETVNGQTVMTSSNGSTITIAAPDANGRRRTVLKSADGNVLTLSDAGSVPGLAGIVGASPRPRRAGDRDDAIDRAIELKGVGVTPEYLAAIRSAAPQLRLDHDGIVSLKAVGVSPAFIQELARLGYRAVDADDIAGAYAVGVREDYVRDLAAAGYGRLTMDQLTELKAVGVTAQDIRRFRGAGYKNLDVDTLVELKALGVSPEELKASQNFDP</sequence>
<dbReference type="AlphaFoldDB" id="A0A7G9L3K6"/>
<dbReference type="InterPro" id="IPR008756">
    <property type="entry name" value="Peptidase_M56"/>
</dbReference>
<dbReference type="InterPro" id="IPR052173">
    <property type="entry name" value="Beta-lactam_resp_regulator"/>
</dbReference>
<evidence type="ECO:0000313" key="3">
    <source>
        <dbReference type="EMBL" id="QNM83205.1"/>
    </source>
</evidence>
<evidence type="ECO:0000313" key="4">
    <source>
        <dbReference type="Proteomes" id="UP000515861"/>
    </source>
</evidence>
<keyword evidence="1" id="KW-0812">Transmembrane</keyword>
<dbReference type="KEGG" id="ssau:H8M03_02295"/>
<proteinExistence type="predicted"/>
<keyword evidence="1" id="KW-0472">Membrane</keyword>
<dbReference type="RefSeq" id="WP_187480160.1">
    <property type="nucleotide sequence ID" value="NZ_CP060697.1"/>
</dbReference>
<keyword evidence="4" id="KW-1185">Reference proteome</keyword>
<feature type="transmembrane region" description="Helical" evidence="1">
    <location>
        <begin position="37"/>
        <end position="57"/>
    </location>
</feature>
<dbReference type="Pfam" id="PF05569">
    <property type="entry name" value="Peptidase_M56"/>
    <property type="match status" value="1"/>
</dbReference>
<dbReference type="Proteomes" id="UP000515861">
    <property type="component" value="Chromosome"/>
</dbReference>
<dbReference type="EMBL" id="CP060697">
    <property type="protein sequence ID" value="QNM83205.1"/>
    <property type="molecule type" value="Genomic_DNA"/>
</dbReference>
<feature type="transmembrane region" description="Helical" evidence="1">
    <location>
        <begin position="6"/>
        <end position="25"/>
    </location>
</feature>
<feature type="transmembrane region" description="Helical" evidence="1">
    <location>
        <begin position="107"/>
        <end position="130"/>
    </location>
</feature>
<keyword evidence="1" id="KW-1133">Transmembrane helix</keyword>
<evidence type="ECO:0000259" key="2">
    <source>
        <dbReference type="Pfam" id="PF05569"/>
    </source>
</evidence>
<protein>
    <submittedName>
        <fullName evidence="3">M56 family metallopeptidase</fullName>
    </submittedName>
</protein>
<evidence type="ECO:0000256" key="1">
    <source>
        <dbReference type="SAM" id="Phobius"/>
    </source>
</evidence>
<gene>
    <name evidence="3" type="ORF">H8M03_02295</name>
</gene>
<dbReference type="CDD" id="cd07341">
    <property type="entry name" value="M56_BlaR1_MecR1_like"/>
    <property type="match status" value="1"/>
</dbReference>
<name>A0A7G9L3K6_9SPHN</name>
<dbReference type="PANTHER" id="PTHR34978:SF3">
    <property type="entry name" value="SLR0241 PROTEIN"/>
    <property type="match status" value="1"/>
</dbReference>
<accession>A0A7G9L3K6</accession>